<sequence length="88" mass="10487">MSYRKQIFHLTFNFISSWQYAVAWLFGDLIWLSIVNRTFKLNIHPLAWAFGSFSLILGFTYLVFYKKFKKYQPLIESRQTKAEGDDHG</sequence>
<dbReference type="AlphaFoldDB" id="A0A2H0V5Q3"/>
<comment type="caution">
    <text evidence="2">The sequence shown here is derived from an EMBL/GenBank/DDBJ whole genome shotgun (WGS) entry which is preliminary data.</text>
</comment>
<feature type="transmembrane region" description="Helical" evidence="1">
    <location>
        <begin position="46"/>
        <end position="64"/>
    </location>
</feature>
<proteinExistence type="predicted"/>
<keyword evidence="1" id="KW-0812">Transmembrane</keyword>
<reference evidence="3" key="1">
    <citation type="submission" date="2017-09" db="EMBL/GenBank/DDBJ databases">
        <title>Depth-based differentiation of microbial function through sediment-hosted aquifers and enrichment of novel symbionts in the deep terrestrial subsurface.</title>
        <authorList>
            <person name="Probst A.J."/>
            <person name="Ladd B."/>
            <person name="Jarett J.K."/>
            <person name="Geller-Mcgrath D.E."/>
            <person name="Sieber C.M.K."/>
            <person name="Emerson J.B."/>
            <person name="Anantharaman K."/>
            <person name="Thomas B.C."/>
            <person name="Malmstrom R."/>
            <person name="Stieglmeier M."/>
            <person name="Klingl A."/>
            <person name="Woyke T."/>
            <person name="Ryan C.M."/>
            <person name="Banfield J.F."/>
        </authorList>
    </citation>
    <scope>NUCLEOTIDE SEQUENCE [LARGE SCALE GENOMIC DNA]</scope>
</reference>
<evidence type="ECO:0000256" key="1">
    <source>
        <dbReference type="SAM" id="Phobius"/>
    </source>
</evidence>
<feature type="transmembrane region" description="Helical" evidence="1">
    <location>
        <begin position="12"/>
        <end position="34"/>
    </location>
</feature>
<organism evidence="2 3">
    <name type="scientific">Candidatus Falkowbacteria bacterium CG10_big_fil_rev_8_21_14_0_10_39_11</name>
    <dbReference type="NCBI Taxonomy" id="1974565"/>
    <lineage>
        <taxon>Bacteria</taxon>
        <taxon>Candidatus Falkowiibacteriota</taxon>
    </lineage>
</organism>
<protein>
    <submittedName>
        <fullName evidence="2">Uncharacterized protein</fullName>
    </submittedName>
</protein>
<evidence type="ECO:0000313" key="3">
    <source>
        <dbReference type="Proteomes" id="UP000229901"/>
    </source>
</evidence>
<accession>A0A2H0V5Q3</accession>
<gene>
    <name evidence="2" type="ORF">COT97_01675</name>
</gene>
<dbReference type="Proteomes" id="UP000229901">
    <property type="component" value="Unassembled WGS sequence"/>
</dbReference>
<name>A0A2H0V5Q3_9BACT</name>
<keyword evidence="1" id="KW-0472">Membrane</keyword>
<dbReference type="EMBL" id="PFAP01000007">
    <property type="protein sequence ID" value="PIR94398.1"/>
    <property type="molecule type" value="Genomic_DNA"/>
</dbReference>
<keyword evidence="1" id="KW-1133">Transmembrane helix</keyword>
<evidence type="ECO:0000313" key="2">
    <source>
        <dbReference type="EMBL" id="PIR94398.1"/>
    </source>
</evidence>